<evidence type="ECO:0000259" key="1">
    <source>
        <dbReference type="Pfam" id="PF04168"/>
    </source>
</evidence>
<dbReference type="PANTHER" id="PTHR34595:SF2">
    <property type="entry name" value="BLR2978 PROTEIN"/>
    <property type="match status" value="1"/>
</dbReference>
<evidence type="ECO:0000259" key="2">
    <source>
        <dbReference type="Pfam" id="PF14403"/>
    </source>
</evidence>
<dbReference type="InterPro" id="IPR051680">
    <property type="entry name" value="ATP-dep_Glu-Cys_Ligase-2"/>
</dbReference>
<feature type="domain" description="DUF403" evidence="1">
    <location>
        <begin position="514"/>
        <end position="831"/>
    </location>
</feature>
<reference evidence="3 4" key="1">
    <citation type="submission" date="2019-02" db="EMBL/GenBank/DDBJ databases">
        <title>Deep-cultivation of Planctomycetes and their phenomic and genomic characterization uncovers novel biology.</title>
        <authorList>
            <person name="Wiegand S."/>
            <person name="Jogler M."/>
            <person name="Boedeker C."/>
            <person name="Pinto D."/>
            <person name="Vollmers J."/>
            <person name="Rivas-Marin E."/>
            <person name="Kohn T."/>
            <person name="Peeters S.H."/>
            <person name="Heuer A."/>
            <person name="Rast P."/>
            <person name="Oberbeckmann S."/>
            <person name="Bunk B."/>
            <person name="Jeske O."/>
            <person name="Meyerdierks A."/>
            <person name="Storesund J.E."/>
            <person name="Kallscheuer N."/>
            <person name="Luecker S."/>
            <person name="Lage O.M."/>
            <person name="Pohl T."/>
            <person name="Merkel B.J."/>
            <person name="Hornburger P."/>
            <person name="Mueller R.-W."/>
            <person name="Bruemmer F."/>
            <person name="Labrenz M."/>
            <person name="Spormann A.M."/>
            <person name="Op Den Camp H."/>
            <person name="Overmann J."/>
            <person name="Amann R."/>
            <person name="Jetten M.S.M."/>
            <person name="Mascher T."/>
            <person name="Medema M.H."/>
            <person name="Devos D.P."/>
            <person name="Kaster A.-K."/>
            <person name="Ovreas L."/>
            <person name="Rohde M."/>
            <person name="Galperin M.Y."/>
            <person name="Jogler C."/>
        </authorList>
    </citation>
    <scope>NUCLEOTIDE SEQUENCE [LARGE SCALE GENOMIC DNA]</scope>
    <source>
        <strain evidence="3 4">Pan54</strain>
    </source>
</reference>
<protein>
    <submittedName>
        <fullName evidence="3">Uncharacterized protein</fullName>
    </submittedName>
</protein>
<dbReference type="EMBL" id="SJPG01000001">
    <property type="protein sequence ID" value="TWT61048.1"/>
    <property type="molecule type" value="Genomic_DNA"/>
</dbReference>
<evidence type="ECO:0000313" key="4">
    <source>
        <dbReference type="Proteomes" id="UP000316095"/>
    </source>
</evidence>
<dbReference type="InterPro" id="IPR025841">
    <property type="entry name" value="CP_ATPgrasp_2"/>
</dbReference>
<gene>
    <name evidence="3" type="ORF">Pan54_17820</name>
</gene>
<feature type="domain" description="Circularly permuted ATP-grasp type 2" evidence="2">
    <location>
        <begin position="90"/>
        <end position="464"/>
    </location>
</feature>
<dbReference type="AlphaFoldDB" id="A0A5C5XE08"/>
<comment type="caution">
    <text evidence="3">The sequence shown here is derived from an EMBL/GenBank/DDBJ whole genome shotgun (WGS) entry which is preliminary data.</text>
</comment>
<evidence type="ECO:0000313" key="3">
    <source>
        <dbReference type="EMBL" id="TWT61048.1"/>
    </source>
</evidence>
<dbReference type="Pfam" id="PF04168">
    <property type="entry name" value="Alpha-E"/>
    <property type="match status" value="1"/>
</dbReference>
<organism evidence="3 4">
    <name type="scientific">Rubinisphaera italica</name>
    <dbReference type="NCBI Taxonomy" id="2527969"/>
    <lineage>
        <taxon>Bacteria</taxon>
        <taxon>Pseudomonadati</taxon>
        <taxon>Planctomycetota</taxon>
        <taxon>Planctomycetia</taxon>
        <taxon>Planctomycetales</taxon>
        <taxon>Planctomycetaceae</taxon>
        <taxon>Rubinisphaera</taxon>
    </lineage>
</organism>
<dbReference type="SUPFAM" id="SSF56059">
    <property type="entry name" value="Glutathione synthetase ATP-binding domain-like"/>
    <property type="match status" value="1"/>
</dbReference>
<keyword evidence="4" id="KW-1185">Reference proteome</keyword>
<dbReference type="PANTHER" id="PTHR34595">
    <property type="entry name" value="BLR5612 PROTEIN"/>
    <property type="match status" value="1"/>
</dbReference>
<dbReference type="InterPro" id="IPR007296">
    <property type="entry name" value="DUF403"/>
</dbReference>
<name>A0A5C5XE08_9PLAN</name>
<dbReference type="Gene3D" id="3.30.1490.270">
    <property type="match status" value="1"/>
</dbReference>
<sequence>MTLEVAAGNIMERLLAYQGPAGAFDEFKTPDGHIKPQWHKLLESLGNLDEADLSTRLHSANRILQENGVNLTGFDHDRRSSRPWEIDLLPAMYSAADWKIVRAGIAQRAQLMEAIVRDLYGSQTLISDGLIPTDLIFKNKQFLRSFHNLPPESSGLLLYGCELGRSTSGQWWVMADRANAPAGVSYTLENRIVISKTLPQFLRECQVHRLAPFFIQLQETIKQLSSHKSDNPSVVILSAGPTEPFYFEDVFLARYLGYTLVEADDLTVRKNHVWLKTLTGLVGVDVIIRRHADQNIDPLEVGGYSPNGISGLLNAMRHRNVVMLNGPEFGLLDSPVFMPFMKKICQHFLGEDLLIPSIATWWCGQKREMDYVKVHFNDLVIKPAFAHSGGEEFIVSDLDKESQQKLMAKIEARPWSYIAQEKIVRSTAPCWIGDYFHPGHMALRTFAVKYKERYEVMNGGLIRVEERGAPMPLSISAGHCSKDVWVCSNKPVPPVSLLAKIQERPEIKRSNNQLPSRAADNLYWLGRYIERLEFTGRLIRKVSDRMLSEFGQQTITDIMPMVACLAEQGGIEESLGLDEFIPSRERMEKLWPAIIWENENSGKLQGLCENVIRLSSLVRDRMTDDFWRATLQMQQTIKPEKIHSLSDLQDLTNSLMLQISAISGQITDGLVHGPTRHFLLIGRGLERSRQLTLILRQFLKKVDDKDVMPLVTLLDVCNSIMTYRSRYRANFSVLPVFDLLVTDSSNPHALVFQFNELRKLLAELPYRDRRKPLISPERDIVRCVRYELQSLLPTADRQLNWVDYRHGLEKILNGMDKRIHQISSQLTSTFFVLSEFTQQVDDHWENRNS</sequence>
<proteinExistence type="predicted"/>
<dbReference type="Gene3D" id="3.40.50.11290">
    <property type="match status" value="1"/>
</dbReference>
<dbReference type="Proteomes" id="UP000316095">
    <property type="component" value="Unassembled WGS sequence"/>
</dbReference>
<accession>A0A5C5XE08</accession>
<dbReference type="Pfam" id="PF14403">
    <property type="entry name" value="CP_ATPgrasp_2"/>
    <property type="match status" value="1"/>
</dbReference>
<dbReference type="OrthoDB" id="9803842at2"/>